<dbReference type="SUPFAM" id="SSF53098">
    <property type="entry name" value="Ribonuclease H-like"/>
    <property type="match status" value="1"/>
</dbReference>
<organism evidence="2 3">
    <name type="scientific">Aegilops tauschii subsp. strangulata</name>
    <name type="common">Goatgrass</name>
    <dbReference type="NCBI Taxonomy" id="200361"/>
    <lineage>
        <taxon>Eukaryota</taxon>
        <taxon>Viridiplantae</taxon>
        <taxon>Streptophyta</taxon>
        <taxon>Embryophyta</taxon>
        <taxon>Tracheophyta</taxon>
        <taxon>Spermatophyta</taxon>
        <taxon>Magnoliopsida</taxon>
        <taxon>Liliopsida</taxon>
        <taxon>Poales</taxon>
        <taxon>Poaceae</taxon>
        <taxon>BOP clade</taxon>
        <taxon>Pooideae</taxon>
        <taxon>Triticodae</taxon>
        <taxon>Triticeae</taxon>
        <taxon>Triticinae</taxon>
        <taxon>Aegilops</taxon>
    </lineage>
</organism>
<protein>
    <recommendedName>
        <fullName evidence="1">RNase H type-1 domain-containing protein</fullName>
    </recommendedName>
</protein>
<proteinExistence type="predicted"/>
<accession>A0A453Q1T7</accession>
<dbReference type="InterPro" id="IPR036397">
    <property type="entry name" value="RNaseH_sf"/>
</dbReference>
<dbReference type="Proteomes" id="UP000015105">
    <property type="component" value="Chromosome 6D"/>
</dbReference>
<dbReference type="Pfam" id="PF13456">
    <property type="entry name" value="RVT_3"/>
    <property type="match status" value="1"/>
</dbReference>
<feature type="domain" description="RNase H type-1" evidence="1">
    <location>
        <begin position="1"/>
        <end position="109"/>
    </location>
</feature>
<dbReference type="STRING" id="200361.A0A453Q1T7"/>
<dbReference type="InterPro" id="IPR012337">
    <property type="entry name" value="RNaseH-like_sf"/>
</dbReference>
<dbReference type="CDD" id="cd06222">
    <property type="entry name" value="RNase_H_like"/>
    <property type="match status" value="1"/>
</dbReference>
<dbReference type="PANTHER" id="PTHR47723:SF24">
    <property type="entry name" value="RNASE H TYPE-1 DOMAIN-CONTAINING PROTEIN"/>
    <property type="match status" value="1"/>
</dbReference>
<dbReference type="AlphaFoldDB" id="A0A453Q1T7"/>
<dbReference type="Gramene" id="AET6Gv20949200.1">
    <property type="protein sequence ID" value="AET6Gv20949200.1"/>
    <property type="gene ID" value="AET6Gv20949200"/>
</dbReference>
<keyword evidence="3" id="KW-1185">Reference proteome</keyword>
<dbReference type="InterPro" id="IPR044730">
    <property type="entry name" value="RNase_H-like_dom_plant"/>
</dbReference>
<dbReference type="GO" id="GO:0003676">
    <property type="term" value="F:nucleic acid binding"/>
    <property type="evidence" value="ECO:0007669"/>
    <property type="project" value="InterPro"/>
</dbReference>
<dbReference type="GO" id="GO:0004523">
    <property type="term" value="F:RNA-DNA hybrid ribonuclease activity"/>
    <property type="evidence" value="ECO:0007669"/>
    <property type="project" value="InterPro"/>
</dbReference>
<reference evidence="2" key="4">
    <citation type="submission" date="2019-03" db="UniProtKB">
        <authorList>
            <consortium name="EnsemblPlants"/>
        </authorList>
    </citation>
    <scope>IDENTIFICATION</scope>
</reference>
<dbReference type="PANTHER" id="PTHR47723">
    <property type="entry name" value="OS05G0353850 PROTEIN"/>
    <property type="match status" value="1"/>
</dbReference>
<dbReference type="InterPro" id="IPR002156">
    <property type="entry name" value="RNaseH_domain"/>
</dbReference>
<evidence type="ECO:0000313" key="3">
    <source>
        <dbReference type="Proteomes" id="UP000015105"/>
    </source>
</evidence>
<reference evidence="2" key="5">
    <citation type="journal article" date="2021" name="G3 (Bethesda)">
        <title>Aegilops tauschii genome assembly Aet v5.0 features greater sequence contiguity and improved annotation.</title>
        <authorList>
            <person name="Wang L."/>
            <person name="Zhu T."/>
            <person name="Rodriguez J.C."/>
            <person name="Deal K.R."/>
            <person name="Dubcovsky J."/>
            <person name="McGuire P.E."/>
            <person name="Lux T."/>
            <person name="Spannagl M."/>
            <person name="Mayer K.F.X."/>
            <person name="Baldrich P."/>
            <person name="Meyers B.C."/>
            <person name="Huo N."/>
            <person name="Gu Y.Q."/>
            <person name="Zhou H."/>
            <person name="Devos K.M."/>
            <person name="Bennetzen J.L."/>
            <person name="Unver T."/>
            <person name="Budak H."/>
            <person name="Gulick P.J."/>
            <person name="Galiba G."/>
            <person name="Kalapos B."/>
            <person name="Nelson D.R."/>
            <person name="Li P."/>
            <person name="You F.M."/>
            <person name="Luo M.C."/>
            <person name="Dvorak J."/>
        </authorList>
    </citation>
    <scope>NUCLEOTIDE SEQUENCE [LARGE SCALE GENOMIC DNA]</scope>
    <source>
        <strain evidence="2">cv. AL8/78</strain>
    </source>
</reference>
<sequence length="140" mass="15668">GAGMLLRDNLGSVIFSSCQLLFYCNNALEAEIQAIKIGMSMAIEWSNLPVLVQSDSMVAFSSMTDASLDKSPNGQLVREIKNYMLQRKFKPVKILRSQNMVSHCLANYARTTRSTACWLQRPPLFIHNLVLADCKPVTLE</sequence>
<dbReference type="InterPro" id="IPR053151">
    <property type="entry name" value="RNase_H-like"/>
</dbReference>
<name>A0A453Q1T7_AEGTS</name>
<dbReference type="Gene3D" id="3.30.420.10">
    <property type="entry name" value="Ribonuclease H-like superfamily/Ribonuclease H"/>
    <property type="match status" value="1"/>
</dbReference>
<dbReference type="EnsemblPlants" id="AET6Gv20949200.1">
    <property type="protein sequence ID" value="AET6Gv20949200.1"/>
    <property type="gene ID" value="AET6Gv20949200"/>
</dbReference>
<reference evidence="3" key="2">
    <citation type="journal article" date="2017" name="Nat. Plants">
        <title>The Aegilops tauschii genome reveals multiple impacts of transposons.</title>
        <authorList>
            <person name="Zhao G."/>
            <person name="Zou C."/>
            <person name="Li K."/>
            <person name="Wang K."/>
            <person name="Li T."/>
            <person name="Gao L."/>
            <person name="Zhang X."/>
            <person name="Wang H."/>
            <person name="Yang Z."/>
            <person name="Liu X."/>
            <person name="Jiang W."/>
            <person name="Mao L."/>
            <person name="Kong X."/>
            <person name="Jiao Y."/>
            <person name="Jia J."/>
        </authorList>
    </citation>
    <scope>NUCLEOTIDE SEQUENCE [LARGE SCALE GENOMIC DNA]</scope>
    <source>
        <strain evidence="3">cv. AL8/78</strain>
    </source>
</reference>
<evidence type="ECO:0000259" key="1">
    <source>
        <dbReference type="Pfam" id="PF13456"/>
    </source>
</evidence>
<reference evidence="2" key="3">
    <citation type="journal article" date="2017" name="Nature">
        <title>Genome sequence of the progenitor of the wheat D genome Aegilops tauschii.</title>
        <authorList>
            <person name="Luo M.C."/>
            <person name="Gu Y.Q."/>
            <person name="Puiu D."/>
            <person name="Wang H."/>
            <person name="Twardziok S.O."/>
            <person name="Deal K.R."/>
            <person name="Huo N."/>
            <person name="Zhu T."/>
            <person name="Wang L."/>
            <person name="Wang Y."/>
            <person name="McGuire P.E."/>
            <person name="Liu S."/>
            <person name="Long H."/>
            <person name="Ramasamy R.K."/>
            <person name="Rodriguez J.C."/>
            <person name="Van S.L."/>
            <person name="Yuan L."/>
            <person name="Wang Z."/>
            <person name="Xia Z."/>
            <person name="Xiao L."/>
            <person name="Anderson O.D."/>
            <person name="Ouyang S."/>
            <person name="Liang Y."/>
            <person name="Zimin A.V."/>
            <person name="Pertea G."/>
            <person name="Qi P."/>
            <person name="Bennetzen J.L."/>
            <person name="Dai X."/>
            <person name="Dawson M.W."/>
            <person name="Muller H.G."/>
            <person name="Kugler K."/>
            <person name="Rivarola-Duarte L."/>
            <person name="Spannagl M."/>
            <person name="Mayer K.F.X."/>
            <person name="Lu F.H."/>
            <person name="Bevan M.W."/>
            <person name="Leroy P."/>
            <person name="Li P."/>
            <person name="You F.M."/>
            <person name="Sun Q."/>
            <person name="Liu Z."/>
            <person name="Lyons E."/>
            <person name="Wicker T."/>
            <person name="Salzberg S.L."/>
            <person name="Devos K.M."/>
            <person name="Dvorak J."/>
        </authorList>
    </citation>
    <scope>NUCLEOTIDE SEQUENCE [LARGE SCALE GENOMIC DNA]</scope>
    <source>
        <strain evidence="2">cv. AL8/78</strain>
    </source>
</reference>
<evidence type="ECO:0000313" key="2">
    <source>
        <dbReference type="EnsemblPlants" id="AET6Gv20949200.1"/>
    </source>
</evidence>
<reference evidence="3" key="1">
    <citation type="journal article" date="2014" name="Science">
        <title>Ancient hybridizations among the ancestral genomes of bread wheat.</title>
        <authorList>
            <consortium name="International Wheat Genome Sequencing Consortium,"/>
            <person name="Marcussen T."/>
            <person name="Sandve S.R."/>
            <person name="Heier L."/>
            <person name="Spannagl M."/>
            <person name="Pfeifer M."/>
            <person name="Jakobsen K.S."/>
            <person name="Wulff B.B."/>
            <person name="Steuernagel B."/>
            <person name="Mayer K.F."/>
            <person name="Olsen O.A."/>
        </authorList>
    </citation>
    <scope>NUCLEOTIDE SEQUENCE [LARGE SCALE GENOMIC DNA]</scope>
    <source>
        <strain evidence="3">cv. AL8/78</strain>
    </source>
</reference>